<comment type="similarity">
    <text evidence="1">Belongs to the bacterial solute-binding protein 3 family.</text>
</comment>
<evidence type="ECO:0000313" key="5">
    <source>
        <dbReference type="EMBL" id="AKO53854.1"/>
    </source>
</evidence>
<feature type="signal peptide" evidence="3">
    <location>
        <begin position="1"/>
        <end position="30"/>
    </location>
</feature>
<organism evidence="5 6">
    <name type="scientific">Marinobacter psychrophilus</name>
    <dbReference type="NCBI Taxonomy" id="330734"/>
    <lineage>
        <taxon>Bacteria</taxon>
        <taxon>Pseudomonadati</taxon>
        <taxon>Pseudomonadota</taxon>
        <taxon>Gammaproteobacteria</taxon>
        <taxon>Pseudomonadales</taxon>
        <taxon>Marinobacteraceae</taxon>
        <taxon>Marinobacter</taxon>
    </lineage>
</organism>
<name>A0A0H4I4B7_9GAMM</name>
<feature type="chain" id="PRO_5005206160" evidence="3">
    <location>
        <begin position="31"/>
        <end position="286"/>
    </location>
</feature>
<reference evidence="5 6" key="1">
    <citation type="submission" date="2015-05" db="EMBL/GenBank/DDBJ databases">
        <title>Complete genome of Marinobacter psychrophilus strain 20041T isolated from sea-ice of the Canadian Basin.</title>
        <authorList>
            <person name="Song L."/>
            <person name="Ren L."/>
            <person name="Yu Y."/>
            <person name="Wang X."/>
        </authorList>
    </citation>
    <scope>NUCLEOTIDE SEQUENCE [LARGE SCALE GENOMIC DNA]</scope>
    <source>
        <strain evidence="5 6">20041</strain>
    </source>
</reference>
<dbReference type="SUPFAM" id="SSF53850">
    <property type="entry name" value="Periplasmic binding protein-like II"/>
    <property type="match status" value="1"/>
</dbReference>
<dbReference type="PATRIC" id="fig|330734.3.peg.3495"/>
<proteinExistence type="inferred from homology"/>
<dbReference type="PANTHER" id="PTHR35936">
    <property type="entry name" value="MEMBRANE-BOUND LYTIC MUREIN TRANSGLYCOSYLASE F"/>
    <property type="match status" value="1"/>
</dbReference>
<gene>
    <name evidence="5" type="ORF">ABA45_16625</name>
</gene>
<dbReference type="EMBL" id="CP011494">
    <property type="protein sequence ID" value="AKO53854.1"/>
    <property type="molecule type" value="Genomic_DNA"/>
</dbReference>
<keyword evidence="2 3" id="KW-0732">Signal</keyword>
<dbReference type="STRING" id="330734.ABA45_16625"/>
<dbReference type="PANTHER" id="PTHR35936:SF25">
    <property type="entry name" value="ABC TRANSPORTER SUBSTRATE-BINDING PROTEIN"/>
    <property type="match status" value="1"/>
</dbReference>
<accession>A0A0H4I4B7</accession>
<evidence type="ECO:0000313" key="6">
    <source>
        <dbReference type="Proteomes" id="UP000036406"/>
    </source>
</evidence>
<dbReference type="InterPro" id="IPR001638">
    <property type="entry name" value="Solute-binding_3/MltF_N"/>
</dbReference>
<dbReference type="Pfam" id="PF00497">
    <property type="entry name" value="SBP_bac_3"/>
    <property type="match status" value="1"/>
</dbReference>
<evidence type="ECO:0000256" key="1">
    <source>
        <dbReference type="ARBA" id="ARBA00010333"/>
    </source>
</evidence>
<evidence type="ECO:0000256" key="2">
    <source>
        <dbReference type="ARBA" id="ARBA00022729"/>
    </source>
</evidence>
<evidence type="ECO:0000259" key="4">
    <source>
        <dbReference type="Pfam" id="PF00497"/>
    </source>
</evidence>
<dbReference type="AlphaFoldDB" id="A0A0H4I4B7"/>
<dbReference type="KEGG" id="mpq:ABA45_16625"/>
<dbReference type="Gene3D" id="3.40.190.10">
    <property type="entry name" value="Periplasmic binding protein-like II"/>
    <property type="match status" value="2"/>
</dbReference>
<keyword evidence="6" id="KW-1185">Reference proteome</keyword>
<dbReference type="RefSeq" id="WP_048388017.1">
    <property type="nucleotide sequence ID" value="NZ_CP011494.1"/>
</dbReference>
<evidence type="ECO:0000256" key="3">
    <source>
        <dbReference type="SAM" id="SignalP"/>
    </source>
</evidence>
<sequence>MNSRPRPHDPYLPLLAFLLLFMAVAQSSNADELTPLPGQVVLAADPWCPHNCEAGSTVEGYMVDILRQAFALQDISVNYVNMSWERALQQARSHRVDGIIGVFAGDASDFLFPEEALGYSETMFFAHPDSHWTYEGLKSLENRTLLVISDYFYAPGISQYINNNRHQQDLVWELSGEQPLTRAITLIGQKRANLLFEDRQVMAWTLRKRPDLPKLRSSGNIYAAPVYAAFAPAHPHAQALARILSDGVRHLRATGELKRIYQSYGLGADGKARMVSPAGAPNNSSP</sequence>
<dbReference type="Proteomes" id="UP000036406">
    <property type="component" value="Chromosome"/>
</dbReference>
<protein>
    <submittedName>
        <fullName evidence="5">ABC transporter substrate-binding protein</fullName>
    </submittedName>
</protein>
<feature type="domain" description="Solute-binding protein family 3/N-terminal" evidence="4">
    <location>
        <begin position="47"/>
        <end position="265"/>
    </location>
</feature>